<dbReference type="Gene3D" id="1.25.40.390">
    <property type="match status" value="2"/>
</dbReference>
<keyword evidence="1" id="KW-0449">Lipoprotein</keyword>
<sequence>MRIEMKKIKYIALASVFALGVSSCGDFGNLNVDPEHLNETNVPYAMLFTNAEHQALGSDWDMWRTGCIYSAQFTQQLTSIDWWDSYGRYNYSDGYSASFWDTFNGDRGAMRDVTTCYDKWKGNDELKIDWNIARVMRVYAFGKMTDLYGDIPYSQAGRPAQFSYPVYDSQKDIYADMLKELDEAQANLASGKAVMGAQDVYFAGDAAKWKKFANSLMLRLAMRLVKVDAATAKTYAAKAFANGVITDYADNVKLNHSSGTVSDDSSEPFAKINAKEDREFFLSKTFVDMLKKSNDPRISLIATVAKTNGIKNIESGLNDEDYGDMSPEAQEGLLSGGYSLNPTSPYAMANVDERFEKKKENILEIIVKDNKRDTIYWYNRYTNYFSIPNRYTYNDPTAPTFVVTAAQTNFLLAEAAVRGYISGDAKKFYEDGVKAAFLQFQQFPNAGKIYQQYLAGKVDAYLAANPYNAAKALELINTQYYITTFGDPHEVFANWRRSGFPILQPAAMAKMDGGSATANGSIPRRFIYPSKESQVNKANYDAAIARQGADRFDTRVWWDAK</sequence>
<protein>
    <submittedName>
        <fullName evidence="1">SusD/RagB family nutrient-binding outer membrane lipoprotein</fullName>
    </submittedName>
</protein>
<gene>
    <name evidence="1" type="ORF">GTC17253_16610</name>
</gene>
<dbReference type="PROSITE" id="PS51257">
    <property type="entry name" value="PROKAR_LIPOPROTEIN"/>
    <property type="match status" value="1"/>
</dbReference>
<name>A0AB33IPZ9_9BACT</name>
<organism evidence="1">
    <name type="scientific">Prevotella sp. GTC17253</name>
    <dbReference type="NCBI Taxonomy" id="3236793"/>
    <lineage>
        <taxon>Bacteria</taxon>
        <taxon>Pseudomonadati</taxon>
        <taxon>Bacteroidota</taxon>
        <taxon>Bacteroidia</taxon>
        <taxon>Bacteroidales</taxon>
        <taxon>Prevotellaceae</taxon>
        <taxon>Prevotella</taxon>
    </lineage>
</organism>
<dbReference type="SUPFAM" id="SSF48452">
    <property type="entry name" value="TPR-like"/>
    <property type="match status" value="1"/>
</dbReference>
<proteinExistence type="predicted"/>
<dbReference type="InterPro" id="IPR041662">
    <property type="entry name" value="SusD-like_2"/>
</dbReference>
<dbReference type="EMBL" id="AP035785">
    <property type="protein sequence ID" value="BFO71695.1"/>
    <property type="molecule type" value="Genomic_DNA"/>
</dbReference>
<dbReference type="Pfam" id="PF12771">
    <property type="entry name" value="SusD-like_2"/>
    <property type="match status" value="1"/>
</dbReference>
<dbReference type="InterPro" id="IPR011990">
    <property type="entry name" value="TPR-like_helical_dom_sf"/>
</dbReference>
<reference evidence="1" key="1">
    <citation type="submission" date="2024-07" db="EMBL/GenBank/DDBJ databases">
        <title>Complete genome sequence of Prevotella sp. YM-2024 GTC17253.</title>
        <authorList>
            <person name="Hayashi M."/>
            <person name="Muto Y."/>
            <person name="Tanaka K."/>
            <person name="Niwa H."/>
        </authorList>
    </citation>
    <scope>NUCLEOTIDE SEQUENCE</scope>
    <source>
        <strain evidence="1">GTC17253</strain>
    </source>
</reference>
<accession>A0AB33IPZ9</accession>
<dbReference type="AlphaFoldDB" id="A0AB33IPZ9"/>
<evidence type="ECO:0000313" key="1">
    <source>
        <dbReference type="EMBL" id="BFO71695.1"/>
    </source>
</evidence>